<evidence type="ECO:0000256" key="2">
    <source>
        <dbReference type="SAM" id="MobiDB-lite"/>
    </source>
</evidence>
<name>A0A8H2VKR6_9HELO</name>
<keyword evidence="1" id="KW-0175">Coiled coil</keyword>
<dbReference type="EMBL" id="CAJHIA010000002">
    <property type="protein sequence ID" value="CAD6439177.1"/>
    <property type="molecule type" value="Genomic_DNA"/>
</dbReference>
<dbReference type="Proteomes" id="UP000624404">
    <property type="component" value="Unassembled WGS sequence"/>
</dbReference>
<dbReference type="AlphaFoldDB" id="A0A8H2VKR6"/>
<organism evidence="3 4">
    <name type="scientific">Sclerotinia trifoliorum</name>
    <dbReference type="NCBI Taxonomy" id="28548"/>
    <lineage>
        <taxon>Eukaryota</taxon>
        <taxon>Fungi</taxon>
        <taxon>Dikarya</taxon>
        <taxon>Ascomycota</taxon>
        <taxon>Pezizomycotina</taxon>
        <taxon>Leotiomycetes</taxon>
        <taxon>Helotiales</taxon>
        <taxon>Sclerotiniaceae</taxon>
        <taxon>Sclerotinia</taxon>
    </lineage>
</organism>
<evidence type="ECO:0000313" key="4">
    <source>
        <dbReference type="Proteomes" id="UP000624404"/>
    </source>
</evidence>
<evidence type="ECO:0000256" key="1">
    <source>
        <dbReference type="SAM" id="Coils"/>
    </source>
</evidence>
<comment type="caution">
    <text evidence="3">The sequence shown here is derived from an EMBL/GenBank/DDBJ whole genome shotgun (WGS) entry which is preliminary data.</text>
</comment>
<proteinExistence type="predicted"/>
<protein>
    <submittedName>
        <fullName evidence="3">6676268f-945f-45e3-a6b1-b993af8acc42</fullName>
    </submittedName>
</protein>
<feature type="region of interest" description="Disordered" evidence="2">
    <location>
        <begin position="1"/>
        <end position="56"/>
    </location>
</feature>
<gene>
    <name evidence="3" type="ORF">SCLTRI_LOCUS84</name>
</gene>
<keyword evidence="4" id="KW-1185">Reference proteome</keyword>
<accession>A0A8H2VKR6</accession>
<reference evidence="3" key="1">
    <citation type="submission" date="2020-10" db="EMBL/GenBank/DDBJ databases">
        <authorList>
            <person name="Kusch S."/>
        </authorList>
    </citation>
    <scope>NUCLEOTIDE SEQUENCE</scope>
    <source>
        <strain evidence="3">SwB9</strain>
    </source>
</reference>
<feature type="compositionally biased region" description="Low complexity" evidence="2">
    <location>
        <begin position="22"/>
        <end position="42"/>
    </location>
</feature>
<sequence>MASLKRRRQSLAEAPYRPSHNSTKLQTTTRRSSLRSTVSTKSANTVSDDGDINEPSQNFHKTIASLKSAAESLTVRVLEETADEQARVIQAMRLTISTKDLRIQKLNRKIGRRDKSLEKLRKRMERSETAFSKLNWSNVEAMDVGTSQDEMMKILRDKRPTSTDGLCTKCGENCSRLVRDNKQLRDRLHEVDGLCMRLRTECSKMENKIRGLEKDLDRIRGKH</sequence>
<feature type="coiled-coil region" evidence="1">
    <location>
        <begin position="195"/>
        <end position="222"/>
    </location>
</feature>
<evidence type="ECO:0000313" key="3">
    <source>
        <dbReference type="EMBL" id="CAD6439177.1"/>
    </source>
</evidence>
<dbReference type="OrthoDB" id="3535172at2759"/>